<dbReference type="EMBL" id="JAUCGQ010000001">
    <property type="protein sequence ID" value="MDM7853649.1"/>
    <property type="molecule type" value="Genomic_DNA"/>
</dbReference>
<organism evidence="8 9">
    <name type="scientific">Cellulomonas alba</name>
    <dbReference type="NCBI Taxonomy" id="3053467"/>
    <lineage>
        <taxon>Bacteria</taxon>
        <taxon>Bacillati</taxon>
        <taxon>Actinomycetota</taxon>
        <taxon>Actinomycetes</taxon>
        <taxon>Micrococcales</taxon>
        <taxon>Cellulomonadaceae</taxon>
        <taxon>Cellulomonas</taxon>
    </lineage>
</organism>
<comment type="caution">
    <text evidence="8">The sequence shown here is derived from an EMBL/GenBank/DDBJ whole genome shotgun (WGS) entry which is preliminary data.</text>
</comment>
<dbReference type="Pfam" id="PF13538">
    <property type="entry name" value="UvrD_C_2"/>
    <property type="match status" value="1"/>
</dbReference>
<feature type="compositionally biased region" description="Low complexity" evidence="6">
    <location>
        <begin position="153"/>
        <end position="186"/>
    </location>
</feature>
<dbReference type="InterPro" id="IPR027785">
    <property type="entry name" value="UvrD-like_helicase_C"/>
</dbReference>
<proteinExistence type="predicted"/>
<keyword evidence="1 5" id="KW-0547">Nucleotide-binding</keyword>
<dbReference type="RefSeq" id="WP_289453167.1">
    <property type="nucleotide sequence ID" value="NZ_JAUCGQ010000001.1"/>
</dbReference>
<keyword evidence="9" id="KW-1185">Reference proteome</keyword>
<dbReference type="Proteomes" id="UP001529338">
    <property type="component" value="Unassembled WGS sequence"/>
</dbReference>
<dbReference type="InterPro" id="IPR014016">
    <property type="entry name" value="UvrD-like_ATP-bd"/>
</dbReference>
<feature type="compositionally biased region" description="Basic and acidic residues" evidence="6">
    <location>
        <begin position="1"/>
        <end position="30"/>
    </location>
</feature>
<keyword evidence="2 5" id="KW-0378">Hydrolase</keyword>
<accession>A0ABT7SDQ9</accession>
<reference evidence="8 9" key="1">
    <citation type="submission" date="2023-06" db="EMBL/GenBank/DDBJ databases">
        <title>Cellulomonas sp. MW4 Whole genome sequence.</title>
        <authorList>
            <person name="Park S."/>
        </authorList>
    </citation>
    <scope>NUCLEOTIDE SEQUENCE [LARGE SCALE GENOMIC DNA]</scope>
    <source>
        <strain evidence="8 9">MW4</strain>
    </source>
</reference>
<evidence type="ECO:0000256" key="4">
    <source>
        <dbReference type="ARBA" id="ARBA00022840"/>
    </source>
</evidence>
<evidence type="ECO:0000256" key="2">
    <source>
        <dbReference type="ARBA" id="ARBA00022801"/>
    </source>
</evidence>
<dbReference type="SUPFAM" id="SSF52540">
    <property type="entry name" value="P-loop containing nucleoside triphosphate hydrolases"/>
    <property type="match status" value="1"/>
</dbReference>
<dbReference type="PANTHER" id="PTHR11070">
    <property type="entry name" value="UVRD / RECB / PCRA DNA HELICASE FAMILY MEMBER"/>
    <property type="match status" value="1"/>
</dbReference>
<gene>
    <name evidence="8" type="ORF">QRT04_01780</name>
</gene>
<dbReference type="InterPro" id="IPR027417">
    <property type="entry name" value="P-loop_NTPase"/>
</dbReference>
<feature type="region of interest" description="Disordered" evidence="6">
    <location>
        <begin position="153"/>
        <end position="222"/>
    </location>
</feature>
<dbReference type="InterPro" id="IPR000212">
    <property type="entry name" value="DNA_helicase_UvrD/REP"/>
</dbReference>
<protein>
    <submittedName>
        <fullName evidence="8">AAA family ATPase</fullName>
    </submittedName>
</protein>
<evidence type="ECO:0000256" key="3">
    <source>
        <dbReference type="ARBA" id="ARBA00022806"/>
    </source>
</evidence>
<evidence type="ECO:0000259" key="7">
    <source>
        <dbReference type="PROSITE" id="PS51198"/>
    </source>
</evidence>
<feature type="binding site" evidence="5">
    <location>
        <begin position="258"/>
        <end position="265"/>
    </location>
    <ligand>
        <name>ATP</name>
        <dbReference type="ChEBI" id="CHEBI:30616"/>
    </ligand>
</feature>
<feature type="domain" description="UvrD-like helicase ATP-binding" evidence="7">
    <location>
        <begin position="237"/>
        <end position="511"/>
    </location>
</feature>
<sequence length="665" mass="73338">MAPDNRAAELSDERAAEKQYAEAMHRRADRPQPTQGARSTYWTGTGQPIARRAAFGELVGRVALRGPEHEHLDGASDFYIGDCHYNLDGVEIFSWAAPVACAFFRGSTHHTLCDDVAVIRTFVHSGGTLTEFHDEALVDDPPSRPFARRALNIPTAPIRPTIPRLPTKQPPAQQQPRTTPQTPAPTSAGSTAVARANQTGAPRASTSRAKTPLRAESVLQSRLAAPRAERLTSVLSTLQPDQYEIVTAPGRADLVVEGQPGTGKTIIAAHRAAYLVSPAVDTSLRPTGSVLLVGPSREYSRHVEGLISSLAPGSSDIRVVAVPEVLGLLTQVNERDLRGPTSYTWQDVDTELAALAGRALAKAKRTGRRHPNMRSALEQVYEILRVNGSSAEPLTNDAEWRHYLRSLPRFGEARVDRSLQPLLASIVTQIKLPQQLWGIGHVIVDEAQDVHPLEWEVLRRLNSGTWTIFGDLNQRRSDHTVASWQRVADYLGIRMDSKVPVTTLQRGYRSTRPIIQFANRLLPRTERELESLQREGPDPVVVPTKSLSPEAMRQAIALLDRHPQGTVAIIDVEPEKVRAETLRLGWVADRGDRNKWRKGGRLLTITNPDAARGLEFDGVVVVEPGAFPPNLGRQGQLYTALTRANRELVVVHNDALPDELRVRRR</sequence>
<feature type="region of interest" description="Disordered" evidence="6">
    <location>
        <begin position="1"/>
        <end position="43"/>
    </location>
</feature>
<name>A0ABT7SDQ9_9CELL</name>
<evidence type="ECO:0000313" key="8">
    <source>
        <dbReference type="EMBL" id="MDM7853649.1"/>
    </source>
</evidence>
<keyword evidence="4 5" id="KW-0067">ATP-binding</keyword>
<keyword evidence="3 5" id="KW-0347">Helicase</keyword>
<evidence type="ECO:0000256" key="6">
    <source>
        <dbReference type="SAM" id="MobiDB-lite"/>
    </source>
</evidence>
<dbReference type="PROSITE" id="PS51198">
    <property type="entry name" value="UVRD_HELICASE_ATP_BIND"/>
    <property type="match status" value="1"/>
</dbReference>
<dbReference type="PANTHER" id="PTHR11070:SF2">
    <property type="entry name" value="ATP-DEPENDENT DNA HELICASE SRS2"/>
    <property type="match status" value="1"/>
</dbReference>
<feature type="compositionally biased region" description="Polar residues" evidence="6">
    <location>
        <begin position="196"/>
        <end position="209"/>
    </location>
</feature>
<evidence type="ECO:0000313" key="9">
    <source>
        <dbReference type="Proteomes" id="UP001529338"/>
    </source>
</evidence>
<evidence type="ECO:0000256" key="1">
    <source>
        <dbReference type="ARBA" id="ARBA00022741"/>
    </source>
</evidence>
<evidence type="ECO:0000256" key="5">
    <source>
        <dbReference type="PROSITE-ProRule" id="PRU00560"/>
    </source>
</evidence>
<feature type="compositionally biased region" description="Polar residues" evidence="6">
    <location>
        <begin position="32"/>
        <end position="43"/>
    </location>
</feature>
<dbReference type="Gene3D" id="3.40.50.300">
    <property type="entry name" value="P-loop containing nucleotide triphosphate hydrolases"/>
    <property type="match status" value="2"/>
</dbReference>